<dbReference type="Proteomes" id="UP001418796">
    <property type="component" value="Unassembled WGS sequence"/>
</dbReference>
<protein>
    <submittedName>
        <fullName evidence="5">TetR/AcrR family transcriptional regulator</fullName>
    </submittedName>
</protein>
<dbReference type="PANTHER" id="PTHR43479">
    <property type="entry name" value="ACREF/ENVCD OPERON REPRESSOR-RELATED"/>
    <property type="match status" value="1"/>
</dbReference>
<name>A0ABU9VHH4_9BACI</name>
<sequence>MKEYIPLPGSTKEKILTSALDIFTKQRFEETNINEIAKKANVTTGAIYHHFGSKSKLLDIIKREVEQRIVDRMEGVIDLFETPLEKVEAALKTGLDFVIKKKMSYLFIDAQGLEANKVYMLVEELCGETGIKGLESMIYSAWISIIDSVTNSELTIEDGKNLIIWLVKKN</sequence>
<dbReference type="SUPFAM" id="SSF46689">
    <property type="entry name" value="Homeodomain-like"/>
    <property type="match status" value="1"/>
</dbReference>
<reference evidence="5 6" key="1">
    <citation type="submission" date="2024-03" db="EMBL/GenBank/DDBJ databases">
        <title>Bacilli Hybrid Assemblies.</title>
        <authorList>
            <person name="Kovac J."/>
        </authorList>
    </citation>
    <scope>NUCLEOTIDE SEQUENCE [LARGE SCALE GENOMIC DNA]</scope>
    <source>
        <strain evidence="5 6">FSL R7-0666</strain>
    </source>
</reference>
<dbReference type="InterPro" id="IPR009057">
    <property type="entry name" value="Homeodomain-like_sf"/>
</dbReference>
<dbReference type="PROSITE" id="PS50977">
    <property type="entry name" value="HTH_TETR_2"/>
    <property type="match status" value="1"/>
</dbReference>
<dbReference type="PANTHER" id="PTHR43479:SF11">
    <property type="entry name" value="ACREF_ENVCD OPERON REPRESSOR-RELATED"/>
    <property type="match status" value="1"/>
</dbReference>
<evidence type="ECO:0000313" key="5">
    <source>
        <dbReference type="EMBL" id="MEN0642341.1"/>
    </source>
</evidence>
<keyword evidence="2 3" id="KW-0238">DNA-binding</keyword>
<keyword evidence="1" id="KW-0678">Repressor</keyword>
<accession>A0ABU9VHH4</accession>
<keyword evidence="6" id="KW-1185">Reference proteome</keyword>
<gene>
    <name evidence="5" type="ORF">MKY91_04080</name>
</gene>
<evidence type="ECO:0000256" key="1">
    <source>
        <dbReference type="ARBA" id="ARBA00022491"/>
    </source>
</evidence>
<dbReference type="RefSeq" id="WP_343129472.1">
    <property type="nucleotide sequence ID" value="NZ_JBCITK010000001.1"/>
</dbReference>
<feature type="domain" description="HTH tetR-type" evidence="4">
    <location>
        <begin position="9"/>
        <end position="69"/>
    </location>
</feature>
<dbReference type="EMBL" id="JBCITK010000001">
    <property type="protein sequence ID" value="MEN0642341.1"/>
    <property type="molecule type" value="Genomic_DNA"/>
</dbReference>
<evidence type="ECO:0000256" key="3">
    <source>
        <dbReference type="PROSITE-ProRule" id="PRU00335"/>
    </source>
</evidence>
<dbReference type="InterPro" id="IPR050624">
    <property type="entry name" value="HTH-type_Tx_Regulator"/>
</dbReference>
<dbReference type="PRINTS" id="PR00455">
    <property type="entry name" value="HTHTETR"/>
</dbReference>
<dbReference type="InterPro" id="IPR001647">
    <property type="entry name" value="HTH_TetR"/>
</dbReference>
<feature type="DNA-binding region" description="H-T-H motif" evidence="3">
    <location>
        <begin position="32"/>
        <end position="51"/>
    </location>
</feature>
<proteinExistence type="predicted"/>
<evidence type="ECO:0000256" key="2">
    <source>
        <dbReference type="ARBA" id="ARBA00023125"/>
    </source>
</evidence>
<evidence type="ECO:0000259" key="4">
    <source>
        <dbReference type="PROSITE" id="PS50977"/>
    </source>
</evidence>
<comment type="caution">
    <text evidence="5">The sequence shown here is derived from an EMBL/GenBank/DDBJ whole genome shotgun (WGS) entry which is preliminary data.</text>
</comment>
<organism evidence="5 6">
    <name type="scientific">Alkalicoccobacillus gibsonii</name>
    <dbReference type="NCBI Taxonomy" id="79881"/>
    <lineage>
        <taxon>Bacteria</taxon>
        <taxon>Bacillati</taxon>
        <taxon>Bacillota</taxon>
        <taxon>Bacilli</taxon>
        <taxon>Bacillales</taxon>
        <taxon>Bacillaceae</taxon>
        <taxon>Alkalicoccobacillus</taxon>
    </lineage>
</organism>
<dbReference type="Gene3D" id="1.10.357.10">
    <property type="entry name" value="Tetracycline Repressor, domain 2"/>
    <property type="match status" value="1"/>
</dbReference>
<dbReference type="Pfam" id="PF00440">
    <property type="entry name" value="TetR_N"/>
    <property type="match status" value="1"/>
</dbReference>
<evidence type="ECO:0000313" key="6">
    <source>
        <dbReference type="Proteomes" id="UP001418796"/>
    </source>
</evidence>